<dbReference type="Gene3D" id="1.10.10.1580">
    <property type="entry name" value="Interferon regulatory factor 2-binding protein"/>
    <property type="match status" value="1"/>
</dbReference>
<organism evidence="9 10">
    <name type="scientific">Gambusia affinis</name>
    <name type="common">Western mosquitofish</name>
    <name type="synonym">Heterandria affinis</name>
    <dbReference type="NCBI Taxonomy" id="33528"/>
    <lineage>
        <taxon>Eukaryota</taxon>
        <taxon>Metazoa</taxon>
        <taxon>Chordata</taxon>
        <taxon>Craniata</taxon>
        <taxon>Vertebrata</taxon>
        <taxon>Euteleostomi</taxon>
        <taxon>Actinopterygii</taxon>
        <taxon>Neopterygii</taxon>
        <taxon>Teleostei</taxon>
        <taxon>Neoteleostei</taxon>
        <taxon>Acanthomorphata</taxon>
        <taxon>Ovalentaria</taxon>
        <taxon>Atherinomorphae</taxon>
        <taxon>Cyprinodontiformes</taxon>
        <taxon>Poeciliidae</taxon>
        <taxon>Poeciliinae</taxon>
        <taxon>Gambusia</taxon>
    </lineage>
</organism>
<sequence>MSSPSSSSRRQWCYLCDLPKMPWTVVWDFSEVVCRGCVNYEGANQIEFLIASARQLKRSHGMQDGNVRSPGPSPNKHGSLARAEPGPDGGRQHAERYERGGRGDGGGTAIRVPPNGLHRDGQPPQEVNRQSPSSRRPMIGAAIPPNLVSQSIAGMPGLLAGMPAGLTARTAPMTSPMIFPAPVLAEMSRRQLGIGISSFITPELERELISSQAKSQTQTQAGTSGSKSTSLSSSSFSMAGGVSQTSPKPASSPARQQRPPTARSGAEPLGSAEAATTAAALPNNGASELGSASVSNTHPTGNTLSCTLCHERLEDTHFVQCPSVPGHRFCFPCTRVYIQSRRGDGEVYCPSGERCPLDNSPNSPPWAFMQGEVSTILGVVPAPAGSASASGASSGSGAAPASGSGSGAAGSTGGGGSGGGGDVTVKKERETFGFSTIRDVYTGLLKDPEKKHNNQQNQKSSTTQLYVTLRETGKGDRWCGKLDFNHNGGALFLEILQYQRRSSEGIPVLQLLPSCLTRRAGPPLPVSSVRPWSAGSFSTGDSSLWLCP</sequence>
<dbReference type="Pfam" id="PF25454">
    <property type="entry name" value="zf-C3HC4_IRF-2BP1_2"/>
    <property type="match status" value="1"/>
</dbReference>
<dbReference type="Pfam" id="PF11261">
    <property type="entry name" value="IRF-2BP1_2"/>
    <property type="match status" value="1"/>
</dbReference>
<dbReference type="PANTHER" id="PTHR10816">
    <property type="entry name" value="MYELIN TRANSCRIPTION FACTOR 1-RELATED"/>
    <property type="match status" value="1"/>
</dbReference>
<comment type="subcellular location">
    <subcellularLocation>
        <location evidence="1">Nucleus</location>
    </subcellularLocation>
</comment>
<feature type="compositionally biased region" description="Low complexity" evidence="6">
    <location>
        <begin position="383"/>
        <end position="403"/>
    </location>
</feature>
<proteinExistence type="inferred from homology"/>
<comment type="similarity">
    <text evidence="2">Belongs to the IRF2BP family.</text>
</comment>
<evidence type="ECO:0000259" key="7">
    <source>
        <dbReference type="Pfam" id="PF11261"/>
    </source>
</evidence>
<dbReference type="InterPro" id="IPR022750">
    <property type="entry name" value="IRF-2BP1_2-like_Znf"/>
</dbReference>
<feature type="region of interest" description="Disordered" evidence="6">
    <location>
        <begin position="210"/>
        <end position="274"/>
    </location>
</feature>
<feature type="compositionally biased region" description="Gly residues" evidence="6">
    <location>
        <begin position="404"/>
        <end position="422"/>
    </location>
</feature>
<evidence type="ECO:0000256" key="4">
    <source>
        <dbReference type="ARBA" id="ARBA00023242"/>
    </source>
</evidence>
<dbReference type="EMBL" id="NHOQ01002107">
    <property type="protein sequence ID" value="PWA19461.1"/>
    <property type="molecule type" value="Genomic_DNA"/>
</dbReference>
<dbReference type="SUPFAM" id="SSF57850">
    <property type="entry name" value="RING/U-box"/>
    <property type="match status" value="1"/>
</dbReference>
<dbReference type="GO" id="GO:0005634">
    <property type="term" value="C:nucleus"/>
    <property type="evidence" value="ECO:0007669"/>
    <property type="project" value="UniProtKB-SubCell"/>
</dbReference>
<evidence type="ECO:0000256" key="1">
    <source>
        <dbReference type="ARBA" id="ARBA00004123"/>
    </source>
</evidence>
<evidence type="ECO:0000256" key="3">
    <source>
        <dbReference type="ARBA" id="ARBA00022491"/>
    </source>
</evidence>
<dbReference type="InterPro" id="IPR057414">
    <property type="entry name" value="Zf-C3HC4_IRF-2BP1_2"/>
</dbReference>
<dbReference type="STRING" id="33528.ENSGAFP00000005379"/>
<keyword evidence="4" id="KW-0539">Nucleus</keyword>
<reference evidence="9 10" key="1">
    <citation type="journal article" date="2018" name="G3 (Bethesda)">
        <title>A High-Quality Reference Genome for the Invasive Mosquitofish Gambusia affinis Using a Chicago Library.</title>
        <authorList>
            <person name="Hoffberg S.L."/>
            <person name="Troendle N.J."/>
            <person name="Glenn T.C."/>
            <person name="Mahmud O."/>
            <person name="Louha S."/>
            <person name="Chalopin D."/>
            <person name="Bennetzen J.L."/>
            <person name="Mauricio R."/>
        </authorList>
    </citation>
    <scope>NUCLEOTIDE SEQUENCE [LARGE SCALE GENOMIC DNA]</scope>
    <source>
        <strain evidence="9">NE01/NJP1002.9</strain>
        <tissue evidence="9">Muscle</tissue>
    </source>
</reference>
<comment type="caution">
    <text evidence="9">The sequence shown here is derived from an EMBL/GenBank/DDBJ whole genome shotgun (WGS) entry which is preliminary data.</text>
</comment>
<feature type="compositionally biased region" description="Polar residues" evidence="6">
    <location>
        <begin position="125"/>
        <end position="134"/>
    </location>
</feature>
<feature type="region of interest" description="Disordered" evidence="6">
    <location>
        <begin position="59"/>
        <end position="141"/>
    </location>
</feature>
<accession>A0A315V807</accession>
<dbReference type="Proteomes" id="UP000250572">
    <property type="component" value="Unassembled WGS sequence"/>
</dbReference>
<keyword evidence="10" id="KW-1185">Reference proteome</keyword>
<evidence type="ECO:0000256" key="5">
    <source>
        <dbReference type="ARBA" id="ARBA00059947"/>
    </source>
</evidence>
<evidence type="ECO:0000256" key="2">
    <source>
        <dbReference type="ARBA" id="ARBA00010802"/>
    </source>
</evidence>
<evidence type="ECO:0000313" key="10">
    <source>
        <dbReference type="Proteomes" id="UP000250572"/>
    </source>
</evidence>
<dbReference type="AlphaFoldDB" id="A0A315V807"/>
<dbReference type="GO" id="GO:0006357">
    <property type="term" value="P:regulation of transcription by RNA polymerase II"/>
    <property type="evidence" value="ECO:0007669"/>
    <property type="project" value="TreeGrafter"/>
</dbReference>
<feature type="region of interest" description="Disordered" evidence="6">
    <location>
        <begin position="383"/>
        <end position="425"/>
    </location>
</feature>
<feature type="compositionally biased region" description="Basic and acidic residues" evidence="6">
    <location>
        <begin position="90"/>
        <end position="102"/>
    </location>
</feature>
<feature type="domain" description="Interferon regulatory factor 2-binding protein 1/2-like C3HC4 zinc finger" evidence="8">
    <location>
        <begin position="304"/>
        <end position="377"/>
    </location>
</feature>
<keyword evidence="3" id="KW-0678">Repressor</keyword>
<feature type="domain" description="Interferon regulatory factor 2-binding protein 1/2-like zinc finger" evidence="7">
    <location>
        <begin position="9"/>
        <end position="60"/>
    </location>
</feature>
<protein>
    <submittedName>
        <fullName evidence="9">Uncharacterized protein</fullName>
    </submittedName>
</protein>
<feature type="compositionally biased region" description="Low complexity" evidence="6">
    <location>
        <begin position="210"/>
        <end position="243"/>
    </location>
</feature>
<dbReference type="FunFam" id="1.10.10.1580:FF:000001">
    <property type="entry name" value="interferon regulatory factor 2-binding protein 2"/>
    <property type="match status" value="1"/>
</dbReference>
<dbReference type="GO" id="GO:0003714">
    <property type="term" value="F:transcription corepressor activity"/>
    <property type="evidence" value="ECO:0007669"/>
    <property type="project" value="TreeGrafter"/>
</dbReference>
<feature type="compositionally biased region" description="Polar residues" evidence="6">
    <location>
        <begin position="244"/>
        <end position="259"/>
    </location>
</feature>
<evidence type="ECO:0000259" key="8">
    <source>
        <dbReference type="Pfam" id="PF25454"/>
    </source>
</evidence>
<evidence type="ECO:0000313" key="9">
    <source>
        <dbReference type="EMBL" id="PWA19461.1"/>
    </source>
</evidence>
<gene>
    <name evidence="9" type="ORF">CCH79_00019059</name>
</gene>
<name>A0A315V807_GAMAF</name>
<dbReference type="InterPro" id="IPR044882">
    <property type="entry name" value="I2BP1/2_C3HC4-RING_sf"/>
</dbReference>
<dbReference type="PANTHER" id="PTHR10816:SF17">
    <property type="entry name" value="INTERFERON REGULATORY FACTOR 2-BINDING PROTEIN 1"/>
    <property type="match status" value="1"/>
</dbReference>
<comment type="function">
    <text evidence="5">Acts as a transcriptional repressor.</text>
</comment>
<evidence type="ECO:0000256" key="6">
    <source>
        <dbReference type="SAM" id="MobiDB-lite"/>
    </source>
</evidence>